<evidence type="ECO:0000256" key="3">
    <source>
        <dbReference type="ARBA" id="ARBA00022729"/>
    </source>
</evidence>
<keyword evidence="2 4" id="KW-0813">Transport</keyword>
<evidence type="ECO:0000256" key="5">
    <source>
        <dbReference type="SAM" id="SignalP"/>
    </source>
</evidence>
<evidence type="ECO:0000256" key="4">
    <source>
        <dbReference type="RuleBase" id="RU003512"/>
    </source>
</evidence>
<dbReference type="AlphaFoldDB" id="A0A838XJM3"/>
<dbReference type="Proteomes" id="UP000550354">
    <property type="component" value="Unassembled WGS sequence"/>
</dbReference>
<comment type="caution">
    <text evidence="6">The sequence shown here is derived from an EMBL/GenBank/DDBJ whole genome shotgun (WGS) entry which is preliminary data.</text>
</comment>
<dbReference type="InterPro" id="IPR006127">
    <property type="entry name" value="ZnuA-like"/>
</dbReference>
<dbReference type="PANTHER" id="PTHR42953">
    <property type="entry name" value="HIGH-AFFINITY ZINC UPTAKE SYSTEM PROTEIN ZNUA-RELATED"/>
    <property type="match status" value="1"/>
</dbReference>
<evidence type="ECO:0000313" key="7">
    <source>
        <dbReference type="Proteomes" id="UP000550354"/>
    </source>
</evidence>
<dbReference type="EMBL" id="JACEOG010000001">
    <property type="protein sequence ID" value="MBA4609201.1"/>
    <property type="molecule type" value="Genomic_DNA"/>
</dbReference>
<sequence length="314" mass="32748">MVVMKLLAGAACTALLAATLVACAGGGDDDGRTEVVTSFYPAQFLAERIGGDDVSVTTLTSPGAEAHDLELTAKQVMKVNEADVVVYLSNFQEAVDHAIEDADRDGGSTVDLAEGVAPIEGEEEGHEEEGHDHEGHDHDHGGVDPHVWLNPANMVTAAAGVRDALVEANPDGASTYEANAEELIAELEQLDADFTSGLASCKQTEFVTSHAAFGHLAAAYGLTQIAISGIDPQSEPTTAALAEITEEVKDHGITTVFTERLASSALAETVARETGADTAVLDPIEGLSDETSDEDYVSLMRQNLDALTKANGCS</sequence>
<protein>
    <submittedName>
        <fullName evidence="6">Zinc ABC transporter substrate-binding protein</fullName>
    </submittedName>
</protein>
<dbReference type="PRINTS" id="PR00690">
    <property type="entry name" value="ADHESNFAMILY"/>
</dbReference>
<reference evidence="6 7" key="1">
    <citation type="submission" date="2020-07" db="EMBL/GenBank/DDBJ databases">
        <title>Draft genome and description of Aeromicrobium phoceense strain Marseille-Q0843 isolated from healthy skin swab.</title>
        <authorList>
            <person name="Boxberger M."/>
            <person name="La Scola B."/>
        </authorList>
    </citation>
    <scope>NUCLEOTIDE SEQUENCE [LARGE SCALE GENOMIC DNA]</scope>
    <source>
        <strain evidence="6 7">Marseille-Q0843</strain>
    </source>
</reference>
<gene>
    <name evidence="6" type="ORF">H1W00_11995</name>
</gene>
<dbReference type="GO" id="GO:0046872">
    <property type="term" value="F:metal ion binding"/>
    <property type="evidence" value="ECO:0007669"/>
    <property type="project" value="InterPro"/>
</dbReference>
<proteinExistence type="inferred from homology"/>
<name>A0A838XJM3_9ACTN</name>
<evidence type="ECO:0000256" key="1">
    <source>
        <dbReference type="ARBA" id="ARBA00011028"/>
    </source>
</evidence>
<organism evidence="6 7">
    <name type="scientific">Aeromicrobium phoceense</name>
    <dbReference type="NCBI Taxonomy" id="2754045"/>
    <lineage>
        <taxon>Bacteria</taxon>
        <taxon>Bacillati</taxon>
        <taxon>Actinomycetota</taxon>
        <taxon>Actinomycetes</taxon>
        <taxon>Propionibacteriales</taxon>
        <taxon>Nocardioidaceae</taxon>
        <taxon>Aeromicrobium</taxon>
    </lineage>
</organism>
<keyword evidence="7" id="KW-1185">Reference proteome</keyword>
<dbReference type="InterPro" id="IPR006128">
    <property type="entry name" value="Lipoprotein_PsaA-like"/>
</dbReference>
<evidence type="ECO:0000313" key="6">
    <source>
        <dbReference type="EMBL" id="MBA4609201.1"/>
    </source>
</evidence>
<dbReference type="InterPro" id="IPR050492">
    <property type="entry name" value="Bact_metal-bind_prot9"/>
</dbReference>
<dbReference type="PROSITE" id="PS51257">
    <property type="entry name" value="PROKAR_LIPOPROTEIN"/>
    <property type="match status" value="1"/>
</dbReference>
<feature type="signal peptide" evidence="5">
    <location>
        <begin position="1"/>
        <end position="24"/>
    </location>
</feature>
<dbReference type="Pfam" id="PF01297">
    <property type="entry name" value="ZnuA"/>
    <property type="match status" value="1"/>
</dbReference>
<dbReference type="Gene3D" id="3.40.50.1980">
    <property type="entry name" value="Nitrogenase molybdenum iron protein domain"/>
    <property type="match status" value="2"/>
</dbReference>
<keyword evidence="3 5" id="KW-0732">Signal</keyword>
<evidence type="ECO:0000256" key="2">
    <source>
        <dbReference type="ARBA" id="ARBA00022448"/>
    </source>
</evidence>
<comment type="similarity">
    <text evidence="1 4">Belongs to the bacterial solute-binding protein 9 family.</text>
</comment>
<dbReference type="SUPFAM" id="SSF53807">
    <property type="entry name" value="Helical backbone' metal receptor"/>
    <property type="match status" value="1"/>
</dbReference>
<dbReference type="GO" id="GO:0007155">
    <property type="term" value="P:cell adhesion"/>
    <property type="evidence" value="ECO:0007669"/>
    <property type="project" value="InterPro"/>
</dbReference>
<accession>A0A838XJM3</accession>
<dbReference type="PANTHER" id="PTHR42953:SF3">
    <property type="entry name" value="HIGH-AFFINITY ZINC UPTAKE SYSTEM PROTEIN ZNUA"/>
    <property type="match status" value="1"/>
</dbReference>
<feature type="chain" id="PRO_5032285729" evidence="5">
    <location>
        <begin position="25"/>
        <end position="314"/>
    </location>
</feature>
<dbReference type="GO" id="GO:0030001">
    <property type="term" value="P:metal ion transport"/>
    <property type="evidence" value="ECO:0007669"/>
    <property type="project" value="InterPro"/>
</dbReference>